<dbReference type="AlphaFoldDB" id="A0A314KP11"/>
<comment type="caution">
    <text evidence="2">The sequence shown here is derived from an EMBL/GenBank/DDBJ whole genome shotgun (WGS) entry which is preliminary data.</text>
</comment>
<gene>
    <name evidence="2" type="ORF">A4A49_11611</name>
</gene>
<evidence type="ECO:0000313" key="3">
    <source>
        <dbReference type="Proteomes" id="UP000187609"/>
    </source>
</evidence>
<keyword evidence="3" id="KW-1185">Reference proteome</keyword>
<feature type="region of interest" description="Disordered" evidence="1">
    <location>
        <begin position="216"/>
        <end position="257"/>
    </location>
</feature>
<accession>A0A314KP11</accession>
<evidence type="ECO:0000313" key="2">
    <source>
        <dbReference type="EMBL" id="OIT30982.1"/>
    </source>
</evidence>
<organism evidence="2 3">
    <name type="scientific">Nicotiana attenuata</name>
    <name type="common">Coyote tobacco</name>
    <dbReference type="NCBI Taxonomy" id="49451"/>
    <lineage>
        <taxon>Eukaryota</taxon>
        <taxon>Viridiplantae</taxon>
        <taxon>Streptophyta</taxon>
        <taxon>Embryophyta</taxon>
        <taxon>Tracheophyta</taxon>
        <taxon>Spermatophyta</taxon>
        <taxon>Magnoliopsida</taxon>
        <taxon>eudicotyledons</taxon>
        <taxon>Gunneridae</taxon>
        <taxon>Pentapetalae</taxon>
        <taxon>asterids</taxon>
        <taxon>lamiids</taxon>
        <taxon>Solanales</taxon>
        <taxon>Solanaceae</taxon>
        <taxon>Nicotianoideae</taxon>
        <taxon>Nicotianeae</taxon>
        <taxon>Nicotiana</taxon>
    </lineage>
</organism>
<sequence length="257" mass="27705">MAESDSDSHDSSVGSNTSILNSFAAHDNVNEDEFLNGDLVGNELMVNNDANNVIVDDFLNGPVIENELIVNNEGINVNEDGFLNGPLIADELIVNNDAINVNEDGFLNGDVVGDELMVNNGVNNGLLNPLADDLIVNNDEDGILNANYNVINNNVFMNGLTSKHDEMKNNEDELLNGLIAGDEIMVENGLRSVAEEKINNNNDVVENQLDEDLVEVEGEGGNGLNEQQMAVAQDPIVEVDRQESDSSSSPSDHDTPN</sequence>
<evidence type="ECO:0000256" key="1">
    <source>
        <dbReference type="SAM" id="MobiDB-lite"/>
    </source>
</evidence>
<reference evidence="2" key="1">
    <citation type="submission" date="2016-11" db="EMBL/GenBank/DDBJ databases">
        <title>The genome of Nicotiana attenuata.</title>
        <authorList>
            <person name="Xu S."/>
            <person name="Brockmoeller T."/>
            <person name="Gaquerel E."/>
            <person name="Navarro A."/>
            <person name="Kuhl H."/>
            <person name="Gase K."/>
            <person name="Ling Z."/>
            <person name="Zhou W."/>
            <person name="Kreitzer C."/>
            <person name="Stanke M."/>
            <person name="Tang H."/>
            <person name="Lyons E."/>
            <person name="Pandey P."/>
            <person name="Pandey S.P."/>
            <person name="Timmermann B."/>
            <person name="Baldwin I.T."/>
        </authorList>
    </citation>
    <scope>NUCLEOTIDE SEQUENCE [LARGE SCALE GENOMIC DNA]</scope>
    <source>
        <strain evidence="2">UT</strain>
    </source>
</reference>
<dbReference type="EMBL" id="MJEQ01001379">
    <property type="protein sequence ID" value="OIT30982.1"/>
    <property type="molecule type" value="Genomic_DNA"/>
</dbReference>
<dbReference type="Proteomes" id="UP000187609">
    <property type="component" value="Unassembled WGS sequence"/>
</dbReference>
<protein>
    <submittedName>
        <fullName evidence="2">Uncharacterized protein</fullName>
    </submittedName>
</protein>
<name>A0A314KP11_NICAT</name>
<dbReference type="Gramene" id="OIT30982">
    <property type="protein sequence ID" value="OIT30982"/>
    <property type="gene ID" value="A4A49_11611"/>
</dbReference>
<proteinExistence type="predicted"/>